<keyword evidence="6" id="KW-0406">Ion transport</keyword>
<dbReference type="SUPFAM" id="SSF103088">
    <property type="entry name" value="OmpA-like"/>
    <property type="match status" value="1"/>
</dbReference>
<sequence length="321" mass="35304">MKKLAVLISTSLMFASAPSFSEVYVGAKVGKSWLDDSCTSSVCDDEDSTVGAFLGYQMWDFLSLEAGYDYLGEFQNGSMKDDISAITLAPKANLALTDDISLYGKLGGAYVDYGSKNDWSYLGAVGLEFDSHQNVLVRLEYQTLTDMNNDVVRAAGNSATLGVVYTFGGASQAEPAPVVEPEVMVVEQPEPEPEPTWVDKTYQTTTLGESYFALNSTELKPESAPVLDKLVDFLAEYPESEVVIIGHTDSTGSEQYNQMISEKRAQSVSDALQQRGIEQQRISVEGRGELEPKSSNKTREGRKQNRRVEIVIPSFDYQIQQ</sequence>
<feature type="signal peptide" evidence="12">
    <location>
        <begin position="1"/>
        <end position="21"/>
    </location>
</feature>
<dbReference type="GO" id="GO:0015288">
    <property type="term" value="F:porin activity"/>
    <property type="evidence" value="ECO:0007669"/>
    <property type="project" value="UniProtKB-KW"/>
</dbReference>
<dbReference type="GO" id="GO:0009279">
    <property type="term" value="C:cell outer membrane"/>
    <property type="evidence" value="ECO:0007669"/>
    <property type="project" value="UniProtKB-SubCell"/>
</dbReference>
<evidence type="ECO:0000256" key="5">
    <source>
        <dbReference type="ARBA" id="ARBA00022692"/>
    </source>
</evidence>
<accession>U2ZK22</accession>
<evidence type="ECO:0000256" key="3">
    <source>
        <dbReference type="ARBA" id="ARBA00022448"/>
    </source>
</evidence>
<dbReference type="SUPFAM" id="SSF56925">
    <property type="entry name" value="OMPA-like"/>
    <property type="match status" value="1"/>
</dbReference>
<evidence type="ECO:0000313" key="14">
    <source>
        <dbReference type="EMBL" id="GAD68116.1"/>
    </source>
</evidence>
<evidence type="ECO:0000256" key="12">
    <source>
        <dbReference type="SAM" id="SignalP"/>
    </source>
</evidence>
<evidence type="ECO:0000256" key="9">
    <source>
        <dbReference type="ARBA" id="ARBA00023237"/>
    </source>
</evidence>
<dbReference type="PROSITE" id="PS01068">
    <property type="entry name" value="OMPA_1"/>
    <property type="match status" value="1"/>
</dbReference>
<feature type="region of interest" description="Disordered" evidence="11">
    <location>
        <begin position="277"/>
        <end position="305"/>
    </location>
</feature>
<dbReference type="PRINTS" id="PR01021">
    <property type="entry name" value="OMPADOMAIN"/>
</dbReference>
<dbReference type="eggNOG" id="COG3637">
    <property type="taxonomic scope" value="Bacteria"/>
</dbReference>
<evidence type="ECO:0000256" key="1">
    <source>
        <dbReference type="ARBA" id="ARBA00004571"/>
    </source>
</evidence>
<keyword evidence="9" id="KW-0998">Cell outer membrane</keyword>
<dbReference type="InterPro" id="IPR050330">
    <property type="entry name" value="Bact_OuterMem_StrucFunc"/>
</dbReference>
<feature type="chain" id="PRO_5004637174" evidence="12">
    <location>
        <begin position="22"/>
        <end position="321"/>
    </location>
</feature>
<dbReference type="GO" id="GO:0006811">
    <property type="term" value="P:monoatomic ion transport"/>
    <property type="evidence" value="ECO:0007669"/>
    <property type="project" value="UniProtKB-KW"/>
</dbReference>
<keyword evidence="12" id="KW-0732">Signal</keyword>
<dbReference type="AlphaFoldDB" id="U2ZK22"/>
<evidence type="ECO:0000256" key="2">
    <source>
        <dbReference type="ARBA" id="ARBA00005710"/>
    </source>
</evidence>
<dbReference type="Pfam" id="PF00691">
    <property type="entry name" value="OmpA"/>
    <property type="match status" value="1"/>
</dbReference>
<feature type="domain" description="OmpA-like" evidence="13">
    <location>
        <begin position="199"/>
        <end position="316"/>
    </location>
</feature>
<dbReference type="Gene3D" id="3.30.1330.60">
    <property type="entry name" value="OmpA-like domain"/>
    <property type="match status" value="1"/>
</dbReference>
<keyword evidence="7" id="KW-0626">Porin</keyword>
<comment type="caution">
    <text evidence="14">The sequence shown here is derived from an EMBL/GenBank/DDBJ whole genome shotgun (WGS) entry which is preliminary data.</text>
</comment>
<evidence type="ECO:0000256" key="10">
    <source>
        <dbReference type="PROSITE-ProRule" id="PRU00473"/>
    </source>
</evidence>
<dbReference type="PANTHER" id="PTHR30329">
    <property type="entry name" value="STATOR ELEMENT OF FLAGELLAR MOTOR COMPLEX"/>
    <property type="match status" value="1"/>
</dbReference>
<dbReference type="InterPro" id="IPR011250">
    <property type="entry name" value="OMP/PagP_B-barrel"/>
</dbReference>
<dbReference type="STRING" id="1219065.VPR01S_11_01100"/>
<dbReference type="Gene3D" id="2.40.160.20">
    <property type="match status" value="1"/>
</dbReference>
<keyword evidence="5" id="KW-0812">Transmembrane</keyword>
<dbReference type="InterPro" id="IPR000498">
    <property type="entry name" value="OmpA-like_TM_dom"/>
</dbReference>
<evidence type="ECO:0000256" key="7">
    <source>
        <dbReference type="ARBA" id="ARBA00023114"/>
    </source>
</evidence>
<dbReference type="Pfam" id="PF01389">
    <property type="entry name" value="OmpA_membrane"/>
    <property type="match status" value="1"/>
</dbReference>
<evidence type="ECO:0000256" key="8">
    <source>
        <dbReference type="ARBA" id="ARBA00023136"/>
    </source>
</evidence>
<keyword evidence="4" id="KW-1134">Transmembrane beta strand</keyword>
<dbReference type="InterPro" id="IPR006664">
    <property type="entry name" value="OMP_bac"/>
</dbReference>
<evidence type="ECO:0000313" key="15">
    <source>
        <dbReference type="Proteomes" id="UP000016570"/>
    </source>
</evidence>
<dbReference type="InterPro" id="IPR036737">
    <property type="entry name" value="OmpA-like_sf"/>
</dbReference>
<comment type="subcellular location">
    <subcellularLocation>
        <location evidence="1">Cell outer membrane</location>
        <topology evidence="1">Multi-pass membrane protein</topology>
    </subcellularLocation>
</comment>
<evidence type="ECO:0000259" key="13">
    <source>
        <dbReference type="PROSITE" id="PS51123"/>
    </source>
</evidence>
<reference evidence="14 15" key="1">
    <citation type="submission" date="2013-09" db="EMBL/GenBank/DDBJ databases">
        <title>Whole genome shotgun sequence of Vibrio proteolyticus NBRC 13287.</title>
        <authorList>
            <person name="Isaki S."/>
            <person name="Hosoyama A."/>
            <person name="Numata M."/>
            <person name="Hashimoto M."/>
            <person name="Hosoyama Y."/>
            <person name="Tsuchikane K."/>
            <person name="Noguchi M."/>
            <person name="Hirakata S."/>
            <person name="Ichikawa N."/>
            <person name="Ohji S."/>
            <person name="Yamazoe A."/>
            <person name="Fujita N."/>
        </authorList>
    </citation>
    <scope>NUCLEOTIDE SEQUENCE [LARGE SCALE GENOMIC DNA]</scope>
    <source>
        <strain evidence="14 15">NBRC 13287</strain>
    </source>
</reference>
<keyword evidence="15" id="KW-1185">Reference proteome</keyword>
<dbReference type="PROSITE" id="PS51123">
    <property type="entry name" value="OMPA_2"/>
    <property type="match status" value="1"/>
</dbReference>
<dbReference type="InterPro" id="IPR006665">
    <property type="entry name" value="OmpA-like"/>
</dbReference>
<evidence type="ECO:0000256" key="11">
    <source>
        <dbReference type="SAM" id="MobiDB-lite"/>
    </source>
</evidence>
<evidence type="ECO:0000256" key="6">
    <source>
        <dbReference type="ARBA" id="ARBA00023065"/>
    </source>
</evidence>
<dbReference type="eggNOG" id="COG2885">
    <property type="taxonomic scope" value="Bacteria"/>
</dbReference>
<dbReference type="GO" id="GO:0046930">
    <property type="term" value="C:pore complex"/>
    <property type="evidence" value="ECO:0007669"/>
    <property type="project" value="UniProtKB-KW"/>
</dbReference>
<keyword evidence="8 10" id="KW-0472">Membrane</keyword>
<protein>
    <submittedName>
        <fullName evidence="14">Outer membrane protein A</fullName>
    </submittedName>
</protein>
<organism evidence="14 15">
    <name type="scientific">Vibrio proteolyticus NBRC 13287</name>
    <dbReference type="NCBI Taxonomy" id="1219065"/>
    <lineage>
        <taxon>Bacteria</taxon>
        <taxon>Pseudomonadati</taxon>
        <taxon>Pseudomonadota</taxon>
        <taxon>Gammaproteobacteria</taxon>
        <taxon>Vibrionales</taxon>
        <taxon>Vibrionaceae</taxon>
        <taxon>Vibrio</taxon>
    </lineage>
</organism>
<comment type="similarity">
    <text evidence="2">Belongs to the outer membrane OOP (TC 1.B.6) superfamily. OmpA family.</text>
</comment>
<keyword evidence="3" id="KW-0813">Transport</keyword>
<dbReference type="InterPro" id="IPR006690">
    <property type="entry name" value="OMPA-like_CS"/>
</dbReference>
<evidence type="ECO:0000256" key="4">
    <source>
        <dbReference type="ARBA" id="ARBA00022452"/>
    </source>
</evidence>
<gene>
    <name evidence="14" type="primary">ompA</name>
    <name evidence="14" type="ORF">VPR01S_11_01100</name>
</gene>
<dbReference type="EMBL" id="BATJ01000011">
    <property type="protein sequence ID" value="GAD68116.1"/>
    <property type="molecule type" value="Genomic_DNA"/>
</dbReference>
<dbReference type="PANTHER" id="PTHR30329:SF21">
    <property type="entry name" value="LIPOPROTEIN YIAD-RELATED"/>
    <property type="match status" value="1"/>
</dbReference>
<dbReference type="Proteomes" id="UP000016570">
    <property type="component" value="Unassembled WGS sequence"/>
</dbReference>
<name>U2ZK22_VIBPR</name>
<proteinExistence type="inferred from homology"/>
<dbReference type="RefSeq" id="WP_021706087.1">
    <property type="nucleotide sequence ID" value="NZ_BATJ01000011.1"/>
</dbReference>
<dbReference type="CDD" id="cd07185">
    <property type="entry name" value="OmpA_C-like"/>
    <property type="match status" value="1"/>
</dbReference>
<feature type="compositionally biased region" description="Basic and acidic residues" evidence="11">
    <location>
        <begin position="284"/>
        <end position="305"/>
    </location>
</feature>